<gene>
    <name evidence="1" type="ORF">AAF712_012467</name>
</gene>
<evidence type="ECO:0000313" key="1">
    <source>
        <dbReference type="EMBL" id="KAL0060736.1"/>
    </source>
</evidence>
<evidence type="ECO:0000313" key="2">
    <source>
        <dbReference type="Proteomes" id="UP001437256"/>
    </source>
</evidence>
<organism evidence="1 2">
    <name type="scientific">Marasmius tenuissimus</name>
    <dbReference type="NCBI Taxonomy" id="585030"/>
    <lineage>
        <taxon>Eukaryota</taxon>
        <taxon>Fungi</taxon>
        <taxon>Dikarya</taxon>
        <taxon>Basidiomycota</taxon>
        <taxon>Agaricomycotina</taxon>
        <taxon>Agaricomycetes</taxon>
        <taxon>Agaricomycetidae</taxon>
        <taxon>Agaricales</taxon>
        <taxon>Marasmiineae</taxon>
        <taxon>Marasmiaceae</taxon>
        <taxon>Marasmius</taxon>
    </lineage>
</organism>
<proteinExistence type="predicted"/>
<name>A0ABR2ZID8_9AGAR</name>
<reference evidence="1 2" key="1">
    <citation type="submission" date="2024-05" db="EMBL/GenBank/DDBJ databases">
        <title>A draft genome resource for the thread blight pathogen Marasmius tenuissimus strain MS-2.</title>
        <authorList>
            <person name="Yulfo-Soto G.E."/>
            <person name="Baruah I.K."/>
            <person name="Amoako-Attah I."/>
            <person name="Bukari Y."/>
            <person name="Meinhardt L.W."/>
            <person name="Bailey B.A."/>
            <person name="Cohen S.P."/>
        </authorList>
    </citation>
    <scope>NUCLEOTIDE SEQUENCE [LARGE SCALE GENOMIC DNA]</scope>
    <source>
        <strain evidence="1 2">MS-2</strain>
    </source>
</reference>
<sequence>MPDIGAQPASNTWEYLTNAENMCSFSLGFMDLSKPDRVITTIRRPHADLVTSDLPGQSIQHETRYQSNPLYPVLVPLALFFIVLKLQFQSADCLTDQVSLCLDTLVDTVLHVVALPMINGWKPRQYFDRIIHASDRIREVDVVAGQADEGVAAPLRRHVIAIDSQSSKEEDWTHAKPALRITPSHLGDIAQSITV</sequence>
<protein>
    <submittedName>
        <fullName evidence="1">Uncharacterized protein</fullName>
    </submittedName>
</protein>
<accession>A0ABR2ZID8</accession>
<keyword evidence="2" id="KW-1185">Reference proteome</keyword>
<dbReference type="Proteomes" id="UP001437256">
    <property type="component" value="Unassembled WGS sequence"/>
</dbReference>
<dbReference type="EMBL" id="JBBXMP010000163">
    <property type="protein sequence ID" value="KAL0060736.1"/>
    <property type="molecule type" value="Genomic_DNA"/>
</dbReference>
<comment type="caution">
    <text evidence="1">The sequence shown here is derived from an EMBL/GenBank/DDBJ whole genome shotgun (WGS) entry which is preliminary data.</text>
</comment>